<evidence type="ECO:0000313" key="1">
    <source>
        <dbReference type="EMBL" id="ELP33953.1"/>
    </source>
</evidence>
<dbReference type="PATRIC" id="fig|993516.3.peg.2232"/>
<dbReference type="AlphaFoldDB" id="L7CIW7"/>
<organism evidence="1 2">
    <name type="scientific">Rhodopirellula baltica SWK14</name>
    <dbReference type="NCBI Taxonomy" id="993516"/>
    <lineage>
        <taxon>Bacteria</taxon>
        <taxon>Pseudomonadati</taxon>
        <taxon>Planctomycetota</taxon>
        <taxon>Planctomycetia</taxon>
        <taxon>Pirellulales</taxon>
        <taxon>Pirellulaceae</taxon>
        <taxon>Rhodopirellula</taxon>
    </lineage>
</organism>
<proteinExistence type="predicted"/>
<gene>
    <name evidence="1" type="ORF">RBSWK_02089</name>
</gene>
<dbReference type="EMBL" id="AMWG01000043">
    <property type="protein sequence ID" value="ELP33953.1"/>
    <property type="molecule type" value="Genomic_DNA"/>
</dbReference>
<comment type="caution">
    <text evidence="1">The sequence shown here is derived from an EMBL/GenBank/DDBJ whole genome shotgun (WGS) entry which is preliminary data.</text>
</comment>
<sequence length="52" mass="5853">MDVECMVAGLVERKLRESSSAELIDRNPMWPPPHVSINLVRIGGSAKSELWF</sequence>
<protein>
    <submittedName>
        <fullName evidence="1">Uncharacterized protein</fullName>
    </submittedName>
</protein>
<accession>L7CIW7</accession>
<dbReference type="Proteomes" id="UP000010959">
    <property type="component" value="Unassembled WGS sequence"/>
</dbReference>
<name>L7CIW7_RHOBT</name>
<evidence type="ECO:0000313" key="2">
    <source>
        <dbReference type="Proteomes" id="UP000010959"/>
    </source>
</evidence>
<reference evidence="1 2" key="1">
    <citation type="journal article" date="2013" name="Mar. Genomics">
        <title>Expression of sulfatases in Rhodopirellula baltica and the diversity of sulfatases in the genus Rhodopirellula.</title>
        <authorList>
            <person name="Wegner C.E."/>
            <person name="Richter-Heitmann T."/>
            <person name="Klindworth A."/>
            <person name="Klockow C."/>
            <person name="Richter M."/>
            <person name="Achstetter T."/>
            <person name="Glockner F.O."/>
            <person name="Harder J."/>
        </authorList>
    </citation>
    <scope>NUCLEOTIDE SEQUENCE [LARGE SCALE GENOMIC DNA]</scope>
    <source>
        <strain evidence="1 2">SWK14</strain>
    </source>
</reference>